<accession>F0W8E4</accession>
<dbReference type="AlphaFoldDB" id="F0W8E4"/>
<sequence>MIVSIIHCIHLRLGIWRYLCLNDQQLIGLQAYITKYEVQHSCKTALETLAYSEVIAGQRRFISNKQYTDIYYRALNQQDLE</sequence>
<dbReference type="HOGENOM" id="CLU_2578832_0_0_1"/>
<protein>
    <submittedName>
        <fullName evidence="1">AlNc14C34G3074 protein</fullName>
    </submittedName>
</protein>
<reference evidence="1" key="1">
    <citation type="journal article" date="2011" name="PLoS Biol.">
        <title>Gene gain and loss during evolution of obligate parasitism in the white rust pathogen of Arabidopsis thaliana.</title>
        <authorList>
            <person name="Kemen E."/>
            <person name="Gardiner A."/>
            <person name="Schultz-Larsen T."/>
            <person name="Kemen A.C."/>
            <person name="Balmuth A.L."/>
            <person name="Robert-Seilaniantz A."/>
            <person name="Bailey K."/>
            <person name="Holub E."/>
            <person name="Studholme D.J."/>
            <person name="Maclean D."/>
            <person name="Jones J.D."/>
        </authorList>
    </citation>
    <scope>NUCLEOTIDE SEQUENCE</scope>
</reference>
<proteinExistence type="predicted"/>
<evidence type="ECO:0000313" key="1">
    <source>
        <dbReference type="EMBL" id="CCA17399.1"/>
    </source>
</evidence>
<organism evidence="1">
    <name type="scientific">Albugo laibachii Nc14</name>
    <dbReference type="NCBI Taxonomy" id="890382"/>
    <lineage>
        <taxon>Eukaryota</taxon>
        <taxon>Sar</taxon>
        <taxon>Stramenopiles</taxon>
        <taxon>Oomycota</taxon>
        <taxon>Peronosporomycetes</taxon>
        <taxon>Albuginales</taxon>
        <taxon>Albuginaceae</taxon>
        <taxon>Albugo</taxon>
    </lineage>
</organism>
<name>F0W8E4_9STRA</name>
<gene>
    <name evidence="1" type="primary">AlNc14C34G3074</name>
    <name evidence="1" type="ORF">ALNC14_035420</name>
</gene>
<dbReference type="EMBL" id="FR824079">
    <property type="protein sequence ID" value="CCA17399.1"/>
    <property type="molecule type" value="Genomic_DNA"/>
</dbReference>
<reference evidence="1" key="2">
    <citation type="submission" date="2011-02" db="EMBL/GenBank/DDBJ databases">
        <authorList>
            <person name="MacLean D."/>
        </authorList>
    </citation>
    <scope>NUCLEOTIDE SEQUENCE</scope>
</reference>